<evidence type="ECO:0000313" key="3">
    <source>
        <dbReference type="Proteomes" id="UP000000763"/>
    </source>
</evidence>
<evidence type="ECO:0000256" key="1">
    <source>
        <dbReference type="SAM" id="MobiDB-lite"/>
    </source>
</evidence>
<protein>
    <submittedName>
        <fullName evidence="2">Uncharacterized protein</fullName>
    </submittedName>
</protein>
<feature type="region of interest" description="Disordered" evidence="1">
    <location>
        <begin position="76"/>
        <end position="138"/>
    </location>
</feature>
<organism evidence="2 3">
    <name type="scientific">Oryza sativa subsp. japonica</name>
    <name type="common">Rice</name>
    <dbReference type="NCBI Taxonomy" id="39947"/>
    <lineage>
        <taxon>Eukaryota</taxon>
        <taxon>Viridiplantae</taxon>
        <taxon>Streptophyta</taxon>
        <taxon>Embryophyta</taxon>
        <taxon>Tracheophyta</taxon>
        <taxon>Spermatophyta</taxon>
        <taxon>Magnoliopsida</taxon>
        <taxon>Liliopsida</taxon>
        <taxon>Poales</taxon>
        <taxon>Poaceae</taxon>
        <taxon>BOP clade</taxon>
        <taxon>Oryzoideae</taxon>
        <taxon>Oryzeae</taxon>
        <taxon>Oryzinae</taxon>
        <taxon>Oryza</taxon>
        <taxon>Oryza sativa</taxon>
    </lineage>
</organism>
<reference evidence="3" key="1">
    <citation type="journal article" date="2005" name="Nature">
        <title>The map-based sequence of the rice genome.</title>
        <authorList>
            <consortium name="International rice genome sequencing project (IRGSP)"/>
            <person name="Matsumoto T."/>
            <person name="Wu J."/>
            <person name="Kanamori H."/>
            <person name="Katayose Y."/>
            <person name="Fujisawa M."/>
            <person name="Namiki N."/>
            <person name="Mizuno H."/>
            <person name="Yamamoto K."/>
            <person name="Antonio B.A."/>
            <person name="Baba T."/>
            <person name="Sakata K."/>
            <person name="Nagamura Y."/>
            <person name="Aoki H."/>
            <person name="Arikawa K."/>
            <person name="Arita K."/>
            <person name="Bito T."/>
            <person name="Chiden Y."/>
            <person name="Fujitsuka N."/>
            <person name="Fukunaka R."/>
            <person name="Hamada M."/>
            <person name="Harada C."/>
            <person name="Hayashi A."/>
            <person name="Hijishita S."/>
            <person name="Honda M."/>
            <person name="Hosokawa S."/>
            <person name="Ichikawa Y."/>
            <person name="Idonuma A."/>
            <person name="Iijima M."/>
            <person name="Ikeda M."/>
            <person name="Ikeno M."/>
            <person name="Ito K."/>
            <person name="Ito S."/>
            <person name="Ito T."/>
            <person name="Ito Y."/>
            <person name="Ito Y."/>
            <person name="Iwabuchi A."/>
            <person name="Kamiya K."/>
            <person name="Karasawa W."/>
            <person name="Kurita K."/>
            <person name="Katagiri S."/>
            <person name="Kikuta A."/>
            <person name="Kobayashi H."/>
            <person name="Kobayashi N."/>
            <person name="Machita K."/>
            <person name="Maehara T."/>
            <person name="Masukawa M."/>
            <person name="Mizubayashi T."/>
            <person name="Mukai Y."/>
            <person name="Nagasaki H."/>
            <person name="Nagata Y."/>
            <person name="Naito S."/>
            <person name="Nakashima M."/>
            <person name="Nakama Y."/>
            <person name="Nakamichi Y."/>
            <person name="Nakamura M."/>
            <person name="Meguro A."/>
            <person name="Negishi M."/>
            <person name="Ohta I."/>
            <person name="Ohta T."/>
            <person name="Okamoto M."/>
            <person name="Ono N."/>
            <person name="Saji S."/>
            <person name="Sakaguchi M."/>
            <person name="Sakai K."/>
            <person name="Shibata M."/>
            <person name="Shimokawa T."/>
            <person name="Song J."/>
            <person name="Takazaki Y."/>
            <person name="Terasawa K."/>
            <person name="Tsugane M."/>
            <person name="Tsuji K."/>
            <person name="Ueda S."/>
            <person name="Waki K."/>
            <person name="Yamagata H."/>
            <person name="Yamamoto M."/>
            <person name="Yamamoto S."/>
            <person name="Yamane H."/>
            <person name="Yoshiki S."/>
            <person name="Yoshihara R."/>
            <person name="Yukawa K."/>
            <person name="Zhong H."/>
            <person name="Yano M."/>
            <person name="Yuan Q."/>
            <person name="Ouyang S."/>
            <person name="Liu J."/>
            <person name="Jones K.M."/>
            <person name="Gansberger K."/>
            <person name="Moffat K."/>
            <person name="Hill J."/>
            <person name="Bera J."/>
            <person name="Fadrosh D."/>
            <person name="Jin S."/>
            <person name="Johri S."/>
            <person name="Kim M."/>
            <person name="Overton L."/>
            <person name="Reardon M."/>
            <person name="Tsitrin T."/>
            <person name="Vuong H."/>
            <person name="Weaver B."/>
            <person name="Ciecko A."/>
            <person name="Tallon L."/>
            <person name="Jackson J."/>
            <person name="Pai G."/>
            <person name="Aken S.V."/>
            <person name="Utterback T."/>
            <person name="Reidmuller S."/>
            <person name="Feldblyum T."/>
            <person name="Hsiao J."/>
            <person name="Zismann V."/>
            <person name="Iobst S."/>
            <person name="de Vazeille A.R."/>
            <person name="Buell C.R."/>
            <person name="Ying K."/>
            <person name="Li Y."/>
            <person name="Lu T."/>
            <person name="Huang Y."/>
            <person name="Zhao Q."/>
            <person name="Feng Q."/>
            <person name="Zhang L."/>
            <person name="Zhu J."/>
            <person name="Weng Q."/>
            <person name="Mu J."/>
            <person name="Lu Y."/>
            <person name="Fan D."/>
            <person name="Liu Y."/>
            <person name="Guan J."/>
            <person name="Zhang Y."/>
            <person name="Yu S."/>
            <person name="Liu X."/>
            <person name="Zhang Y."/>
            <person name="Hong G."/>
            <person name="Han B."/>
            <person name="Choisne N."/>
            <person name="Demange N."/>
            <person name="Orjeda G."/>
            <person name="Samain S."/>
            <person name="Cattolico L."/>
            <person name="Pelletier E."/>
            <person name="Couloux A."/>
            <person name="Segurens B."/>
            <person name="Wincker P."/>
            <person name="D'Hont A."/>
            <person name="Scarpelli C."/>
            <person name="Weissenbach J."/>
            <person name="Salanoubat M."/>
            <person name="Quetier F."/>
            <person name="Yu Y."/>
            <person name="Kim H.R."/>
            <person name="Rambo T."/>
            <person name="Currie J."/>
            <person name="Collura K."/>
            <person name="Luo M."/>
            <person name="Yang T."/>
            <person name="Ammiraju J.S.S."/>
            <person name="Engler F."/>
            <person name="Soderlund C."/>
            <person name="Wing R.A."/>
            <person name="Palmer L.E."/>
            <person name="de la Bastide M."/>
            <person name="Spiegel L."/>
            <person name="Nascimento L."/>
            <person name="Zutavern T."/>
            <person name="O'Shaughnessy A."/>
            <person name="Dike S."/>
            <person name="Dedhia N."/>
            <person name="Preston R."/>
            <person name="Balija V."/>
            <person name="McCombie W.R."/>
            <person name="Chow T."/>
            <person name="Chen H."/>
            <person name="Chung M."/>
            <person name="Chen C."/>
            <person name="Shaw J."/>
            <person name="Wu H."/>
            <person name="Hsiao K."/>
            <person name="Chao Y."/>
            <person name="Chu M."/>
            <person name="Cheng C."/>
            <person name="Hour A."/>
            <person name="Lee P."/>
            <person name="Lin S."/>
            <person name="Lin Y."/>
            <person name="Liou J."/>
            <person name="Liu S."/>
            <person name="Hsing Y."/>
            <person name="Raghuvanshi S."/>
            <person name="Mohanty A."/>
            <person name="Bharti A.K."/>
            <person name="Gaur A."/>
            <person name="Gupta V."/>
            <person name="Kumar D."/>
            <person name="Ravi V."/>
            <person name="Vij S."/>
            <person name="Kapur A."/>
            <person name="Khurana P."/>
            <person name="Khurana P."/>
            <person name="Khurana J.P."/>
            <person name="Tyagi A.K."/>
            <person name="Gaikwad K."/>
            <person name="Singh A."/>
            <person name="Dalal V."/>
            <person name="Srivastava S."/>
            <person name="Dixit A."/>
            <person name="Pal A.K."/>
            <person name="Ghazi I.A."/>
            <person name="Yadav M."/>
            <person name="Pandit A."/>
            <person name="Bhargava A."/>
            <person name="Sureshbabu K."/>
            <person name="Batra K."/>
            <person name="Sharma T.R."/>
            <person name="Mohapatra T."/>
            <person name="Singh N.K."/>
            <person name="Messing J."/>
            <person name="Nelson A.B."/>
            <person name="Fuks G."/>
            <person name="Kavchok S."/>
            <person name="Keizer G."/>
            <person name="Linton E."/>
            <person name="Llaca V."/>
            <person name="Song R."/>
            <person name="Tanyolac B."/>
            <person name="Young S."/>
            <person name="Ho-Il K."/>
            <person name="Hahn J.H."/>
            <person name="Sangsakoo G."/>
            <person name="Vanavichit A."/>
            <person name="de Mattos Luiz.A.T."/>
            <person name="Zimmer P.D."/>
            <person name="Malone G."/>
            <person name="Dellagostin O."/>
            <person name="de Oliveira A.C."/>
            <person name="Bevan M."/>
            <person name="Bancroft I."/>
            <person name="Minx P."/>
            <person name="Cordum H."/>
            <person name="Wilson R."/>
            <person name="Cheng Z."/>
            <person name="Jin W."/>
            <person name="Jiang J."/>
            <person name="Leong S.A."/>
            <person name="Iwama H."/>
            <person name="Gojobori T."/>
            <person name="Itoh T."/>
            <person name="Niimura Y."/>
            <person name="Fujii Y."/>
            <person name="Habara T."/>
            <person name="Sakai H."/>
            <person name="Sato Y."/>
            <person name="Wilson G."/>
            <person name="Kumar K."/>
            <person name="McCouch S."/>
            <person name="Juretic N."/>
            <person name="Hoen D."/>
            <person name="Wright S."/>
            <person name="Bruskiewich R."/>
            <person name="Bureau T."/>
            <person name="Miyao A."/>
            <person name="Hirochika H."/>
            <person name="Nishikawa T."/>
            <person name="Kadowaki K."/>
            <person name="Sugiura M."/>
            <person name="Burr B."/>
            <person name="Sasaki T."/>
        </authorList>
    </citation>
    <scope>NUCLEOTIDE SEQUENCE [LARGE SCALE GENOMIC DNA]</scope>
    <source>
        <strain evidence="3">cv. Nipponbare</strain>
    </source>
</reference>
<proteinExistence type="predicted"/>
<dbReference type="EMBL" id="AC113333">
    <property type="protein sequence ID" value="AAU10646.1"/>
    <property type="molecule type" value="Genomic_DNA"/>
</dbReference>
<accession>Q688Y3</accession>
<dbReference type="AlphaFoldDB" id="Q688Y3"/>
<name>Q688Y3_ORYSJ</name>
<evidence type="ECO:0000313" key="2">
    <source>
        <dbReference type="EMBL" id="AAU10646.1"/>
    </source>
</evidence>
<gene>
    <name evidence="2" type="primary">OJ1115_B06.10</name>
</gene>
<sequence length="503" mass="53886">MQQLSEALFTCAARCLDWGVPMERLHAGYMSRAPLTTRSRRHAYRSRYSLRPTAPHRALFLSTRLLPLITTRNTSSVRMFSGGGNPRGGGGGGPRGCGGGGPRSGGGGGPRGGGGGGPRGSGSSKPRRGDGGLGCGRGDDSDLGLGYGGGGSGSDDGGGGLGFGVSGGGGGLRKRLGCGGDDGDGLRSASLMRSKKRRRGMWYSRRYGHLLEEGKNFVLDTQDGSDDDQFEFIPDSDDEAEDHQFSLDQEFVPETEFQDCGEAEEKGGRIEECSKVEEKGGGIQDCGVTEENVDVIQDCKKVEEKGGEIYGGSSMGHSHDGGTRTAARRGGWHIRGKWFERKSGYLLEEGKNIIFDSQDGPDLDEYEFWPDLDDEGGGLILDWFDGSMKVSTSSNAFYPQGGDLRQGTMANQGGGPSKHIMVEASNISGQSKDVSNPLMPNKEEIHGEEKIPNDKENGGDVFGGVEQFGYSQEEEYEPIDDTKLEMLRLLIPGYIQCFQPKKK</sequence>
<dbReference type="Proteomes" id="UP000000763">
    <property type="component" value="Chromosome 5"/>
</dbReference>
<reference evidence="3" key="2">
    <citation type="journal article" date="2008" name="Nucleic Acids Res.">
        <title>The rice annotation project database (RAP-DB): 2008 update.</title>
        <authorList>
            <consortium name="The rice annotation project (RAP)"/>
        </authorList>
    </citation>
    <scope>GENOME REANNOTATION</scope>
    <source>
        <strain evidence="3">cv. Nipponbare</strain>
    </source>
</reference>
<feature type="compositionally biased region" description="Gly residues" evidence="1">
    <location>
        <begin position="81"/>
        <end position="120"/>
    </location>
</feature>